<dbReference type="Proteomes" id="UP000762676">
    <property type="component" value="Unassembled WGS sequence"/>
</dbReference>
<evidence type="ECO:0000256" key="1">
    <source>
        <dbReference type="SAM" id="MobiDB-lite"/>
    </source>
</evidence>
<accession>A0AAV4F2G6</accession>
<dbReference type="AlphaFoldDB" id="A0AAV4F2G6"/>
<feature type="compositionally biased region" description="Basic and acidic residues" evidence="1">
    <location>
        <begin position="8"/>
        <end position="20"/>
    </location>
</feature>
<evidence type="ECO:0000313" key="2">
    <source>
        <dbReference type="EMBL" id="GFR67553.1"/>
    </source>
</evidence>
<sequence length="109" mass="12821">MAAVNEMEMDKECESRRAVNRDNMAARRQSGTEEEVERHRLRDWQRKVSARQETSSKVPWTFNFALNYLPNRRYQDNPLFATGRVKVICSFCDAYRWPGEPQEICCSNG</sequence>
<gene>
    <name evidence="2" type="ORF">ElyMa_000255100</name>
</gene>
<evidence type="ECO:0000313" key="3">
    <source>
        <dbReference type="Proteomes" id="UP000762676"/>
    </source>
</evidence>
<comment type="caution">
    <text evidence="2">The sequence shown here is derived from an EMBL/GenBank/DDBJ whole genome shotgun (WGS) entry which is preliminary data.</text>
</comment>
<name>A0AAV4F2G6_9GAST</name>
<feature type="region of interest" description="Disordered" evidence="1">
    <location>
        <begin position="1"/>
        <end position="35"/>
    </location>
</feature>
<dbReference type="EMBL" id="BMAT01000514">
    <property type="protein sequence ID" value="GFR67553.1"/>
    <property type="molecule type" value="Genomic_DNA"/>
</dbReference>
<organism evidence="2 3">
    <name type="scientific">Elysia marginata</name>
    <dbReference type="NCBI Taxonomy" id="1093978"/>
    <lineage>
        <taxon>Eukaryota</taxon>
        <taxon>Metazoa</taxon>
        <taxon>Spiralia</taxon>
        <taxon>Lophotrochozoa</taxon>
        <taxon>Mollusca</taxon>
        <taxon>Gastropoda</taxon>
        <taxon>Heterobranchia</taxon>
        <taxon>Euthyneura</taxon>
        <taxon>Panpulmonata</taxon>
        <taxon>Sacoglossa</taxon>
        <taxon>Placobranchoidea</taxon>
        <taxon>Plakobranchidae</taxon>
        <taxon>Elysia</taxon>
    </lineage>
</organism>
<proteinExistence type="predicted"/>
<protein>
    <submittedName>
        <fullName evidence="2">Uncharacterized protein</fullName>
    </submittedName>
</protein>
<reference evidence="2 3" key="1">
    <citation type="journal article" date="2021" name="Elife">
        <title>Chloroplast acquisition without the gene transfer in kleptoplastic sea slugs, Plakobranchus ocellatus.</title>
        <authorList>
            <person name="Maeda T."/>
            <person name="Takahashi S."/>
            <person name="Yoshida T."/>
            <person name="Shimamura S."/>
            <person name="Takaki Y."/>
            <person name="Nagai Y."/>
            <person name="Toyoda A."/>
            <person name="Suzuki Y."/>
            <person name="Arimoto A."/>
            <person name="Ishii H."/>
            <person name="Satoh N."/>
            <person name="Nishiyama T."/>
            <person name="Hasebe M."/>
            <person name="Maruyama T."/>
            <person name="Minagawa J."/>
            <person name="Obokata J."/>
            <person name="Shigenobu S."/>
        </authorList>
    </citation>
    <scope>NUCLEOTIDE SEQUENCE [LARGE SCALE GENOMIC DNA]</scope>
</reference>
<keyword evidence="3" id="KW-1185">Reference proteome</keyword>